<evidence type="ECO:0000313" key="1">
    <source>
        <dbReference type="EMBL" id="MPC71549.1"/>
    </source>
</evidence>
<protein>
    <submittedName>
        <fullName evidence="1">Uncharacterized protein</fullName>
    </submittedName>
</protein>
<dbReference type="Proteomes" id="UP000324222">
    <property type="component" value="Unassembled WGS sequence"/>
</dbReference>
<dbReference type="AlphaFoldDB" id="A0A5B7HPD0"/>
<proteinExistence type="predicted"/>
<accession>A0A5B7HPD0</accession>
<dbReference type="EMBL" id="VSRR010033088">
    <property type="protein sequence ID" value="MPC71549.1"/>
    <property type="molecule type" value="Genomic_DNA"/>
</dbReference>
<evidence type="ECO:0000313" key="2">
    <source>
        <dbReference type="Proteomes" id="UP000324222"/>
    </source>
</evidence>
<comment type="caution">
    <text evidence="1">The sequence shown here is derived from an EMBL/GenBank/DDBJ whole genome shotgun (WGS) entry which is preliminary data.</text>
</comment>
<keyword evidence="2" id="KW-1185">Reference proteome</keyword>
<name>A0A5B7HPD0_PORTR</name>
<reference evidence="1 2" key="1">
    <citation type="submission" date="2019-05" db="EMBL/GenBank/DDBJ databases">
        <title>Another draft genome of Portunus trituberculatus and its Hox gene families provides insights of decapod evolution.</title>
        <authorList>
            <person name="Jeong J.-H."/>
            <person name="Song I."/>
            <person name="Kim S."/>
            <person name="Choi T."/>
            <person name="Kim D."/>
            <person name="Ryu S."/>
            <person name="Kim W."/>
        </authorList>
    </citation>
    <scope>NUCLEOTIDE SEQUENCE [LARGE SCALE GENOMIC DNA]</scope>
    <source>
        <tissue evidence="1">Muscle</tissue>
    </source>
</reference>
<gene>
    <name evidence="1" type="ORF">E2C01_065827</name>
</gene>
<organism evidence="1 2">
    <name type="scientific">Portunus trituberculatus</name>
    <name type="common">Swimming crab</name>
    <name type="synonym">Neptunus trituberculatus</name>
    <dbReference type="NCBI Taxonomy" id="210409"/>
    <lineage>
        <taxon>Eukaryota</taxon>
        <taxon>Metazoa</taxon>
        <taxon>Ecdysozoa</taxon>
        <taxon>Arthropoda</taxon>
        <taxon>Crustacea</taxon>
        <taxon>Multicrustacea</taxon>
        <taxon>Malacostraca</taxon>
        <taxon>Eumalacostraca</taxon>
        <taxon>Eucarida</taxon>
        <taxon>Decapoda</taxon>
        <taxon>Pleocyemata</taxon>
        <taxon>Brachyura</taxon>
        <taxon>Eubrachyura</taxon>
        <taxon>Portunoidea</taxon>
        <taxon>Portunidae</taxon>
        <taxon>Portuninae</taxon>
        <taxon>Portunus</taxon>
    </lineage>
</organism>
<sequence length="102" mass="11606">MKKKISRFKCNAGLLNITERNLALLTELKRSFYSFSPSMASALPTKHVSHITHPHICTCLPCTSYLATRHLSLDPTWSPSQHRHPHSIHLLRAEIRGVGMDY</sequence>